<evidence type="ECO:0000313" key="3">
    <source>
        <dbReference type="Proteomes" id="UP000198406"/>
    </source>
</evidence>
<evidence type="ECO:0000313" key="2">
    <source>
        <dbReference type="EMBL" id="GAX22160.1"/>
    </source>
</evidence>
<comment type="caution">
    <text evidence="2">The sequence shown here is derived from an EMBL/GenBank/DDBJ whole genome shotgun (WGS) entry which is preliminary data.</text>
</comment>
<dbReference type="AlphaFoldDB" id="A0A1Z5K7B6"/>
<feature type="compositionally biased region" description="Polar residues" evidence="1">
    <location>
        <begin position="1"/>
        <end position="10"/>
    </location>
</feature>
<keyword evidence="3" id="KW-1185">Reference proteome</keyword>
<accession>A0A1Z5K7B6</accession>
<sequence>MMATIASTGKRNAEEAELNDTVASNKSEMSPYNRYFADVRALIKDEVTDGLGPMLIKGVEEDDGEDEEEEIIADDLTTEQMQAFRVVAITQNREKQLHSMRELVLGDQANDTVMMFNTSYSYHVDATWDTVKKSLSRTKDPSQKLDMLFAYSYNLDEFDVWIHDNEGDMGRLVKGLASVWKSLLTKHSDEALGWDCKYTKPGMMEFLTQFKRKIEGTPKYMKLGKFNFQ</sequence>
<feature type="region of interest" description="Disordered" evidence="1">
    <location>
        <begin position="1"/>
        <end position="24"/>
    </location>
</feature>
<evidence type="ECO:0000256" key="1">
    <source>
        <dbReference type="SAM" id="MobiDB-lite"/>
    </source>
</evidence>
<dbReference type="InParanoid" id="A0A1Z5K7B6"/>
<reference evidence="2 3" key="1">
    <citation type="journal article" date="2015" name="Plant Cell">
        <title>Oil accumulation by the oleaginous diatom Fistulifera solaris as revealed by the genome and transcriptome.</title>
        <authorList>
            <person name="Tanaka T."/>
            <person name="Maeda Y."/>
            <person name="Veluchamy A."/>
            <person name="Tanaka M."/>
            <person name="Abida H."/>
            <person name="Marechal E."/>
            <person name="Bowler C."/>
            <person name="Muto M."/>
            <person name="Sunaga Y."/>
            <person name="Tanaka M."/>
            <person name="Yoshino T."/>
            <person name="Taniguchi T."/>
            <person name="Fukuda Y."/>
            <person name="Nemoto M."/>
            <person name="Matsumoto M."/>
            <person name="Wong P.S."/>
            <person name="Aburatani S."/>
            <person name="Fujibuchi W."/>
        </authorList>
    </citation>
    <scope>NUCLEOTIDE SEQUENCE [LARGE SCALE GENOMIC DNA]</scope>
    <source>
        <strain evidence="2 3">JPCC DA0580</strain>
    </source>
</reference>
<gene>
    <name evidence="2" type="ORF">FisN_39Lh029</name>
</gene>
<proteinExistence type="predicted"/>
<dbReference type="Proteomes" id="UP000198406">
    <property type="component" value="Unassembled WGS sequence"/>
</dbReference>
<organism evidence="2 3">
    <name type="scientific">Fistulifera solaris</name>
    <name type="common">Oleaginous diatom</name>
    <dbReference type="NCBI Taxonomy" id="1519565"/>
    <lineage>
        <taxon>Eukaryota</taxon>
        <taxon>Sar</taxon>
        <taxon>Stramenopiles</taxon>
        <taxon>Ochrophyta</taxon>
        <taxon>Bacillariophyta</taxon>
        <taxon>Bacillariophyceae</taxon>
        <taxon>Bacillariophycidae</taxon>
        <taxon>Naviculales</taxon>
        <taxon>Naviculaceae</taxon>
        <taxon>Fistulifera</taxon>
    </lineage>
</organism>
<name>A0A1Z5K7B6_FISSO</name>
<dbReference type="EMBL" id="BDSP01000178">
    <property type="protein sequence ID" value="GAX22160.1"/>
    <property type="molecule type" value="Genomic_DNA"/>
</dbReference>
<protein>
    <submittedName>
        <fullName evidence="2">Uncharacterized protein</fullName>
    </submittedName>
</protein>
<dbReference type="OrthoDB" id="10371924at2759"/>